<feature type="region of interest" description="Disordered" evidence="2">
    <location>
        <begin position="3833"/>
        <end position="3853"/>
    </location>
</feature>
<dbReference type="SMART" id="SM00054">
    <property type="entry name" value="EFh"/>
    <property type="match status" value="2"/>
</dbReference>
<feature type="region of interest" description="Disordered" evidence="2">
    <location>
        <begin position="97"/>
        <end position="119"/>
    </location>
</feature>
<keyword evidence="3" id="KW-0472">Membrane</keyword>
<feature type="compositionally biased region" description="Acidic residues" evidence="2">
    <location>
        <begin position="107"/>
        <end position="119"/>
    </location>
</feature>
<keyword evidence="3" id="KW-1133">Transmembrane helix</keyword>
<accession>A0A7S7LGM9</accession>
<organism evidence="5 6">
    <name type="scientific">Cryptosporidium parvum</name>
    <dbReference type="NCBI Taxonomy" id="5807"/>
    <lineage>
        <taxon>Eukaryota</taxon>
        <taxon>Sar</taxon>
        <taxon>Alveolata</taxon>
        <taxon>Apicomplexa</taxon>
        <taxon>Conoidasida</taxon>
        <taxon>Coccidia</taxon>
        <taxon>Eucoccidiorida</taxon>
        <taxon>Eimeriorina</taxon>
        <taxon>Cryptosporidiidae</taxon>
        <taxon>Cryptosporidium</taxon>
    </lineage>
</organism>
<dbReference type="GO" id="GO:0005509">
    <property type="term" value="F:calcium ion binding"/>
    <property type="evidence" value="ECO:0007669"/>
    <property type="project" value="InterPro"/>
</dbReference>
<evidence type="ECO:0000313" key="6">
    <source>
        <dbReference type="Proteomes" id="UP000593906"/>
    </source>
</evidence>
<feature type="compositionally biased region" description="Basic and acidic residues" evidence="2">
    <location>
        <begin position="793"/>
        <end position="810"/>
    </location>
</feature>
<feature type="region of interest" description="Disordered" evidence="2">
    <location>
        <begin position="1730"/>
        <end position="1764"/>
    </location>
</feature>
<feature type="transmembrane region" description="Helical" evidence="3">
    <location>
        <begin position="2337"/>
        <end position="2355"/>
    </location>
</feature>
<dbReference type="PROSITE" id="PS50222">
    <property type="entry name" value="EF_HAND_2"/>
    <property type="match status" value="2"/>
</dbReference>
<dbReference type="InterPro" id="IPR011992">
    <property type="entry name" value="EF-hand-dom_pair"/>
</dbReference>
<dbReference type="InterPro" id="IPR018247">
    <property type="entry name" value="EF_Hand_1_Ca_BS"/>
</dbReference>
<feature type="transmembrane region" description="Helical" evidence="3">
    <location>
        <begin position="2448"/>
        <end position="2481"/>
    </location>
</feature>
<keyword evidence="1" id="KW-0106">Calcium</keyword>
<feature type="transmembrane region" description="Helical" evidence="3">
    <location>
        <begin position="2493"/>
        <end position="2512"/>
    </location>
</feature>
<protein>
    <recommendedName>
        <fullName evidence="4">EF-hand domain-containing protein</fullName>
    </recommendedName>
</protein>
<dbReference type="InterPro" id="IPR002048">
    <property type="entry name" value="EF_hand_dom"/>
</dbReference>
<dbReference type="EMBL" id="CP044418">
    <property type="protein sequence ID" value="QOY41839.1"/>
    <property type="molecule type" value="Genomic_DNA"/>
</dbReference>
<gene>
    <name evidence="5" type="ORF">CPATCC_002440</name>
</gene>
<feature type="domain" description="EF-hand" evidence="4">
    <location>
        <begin position="2752"/>
        <end position="2787"/>
    </location>
</feature>
<feature type="domain" description="EF-hand" evidence="4">
    <location>
        <begin position="4350"/>
        <end position="4385"/>
    </location>
</feature>
<feature type="region of interest" description="Disordered" evidence="2">
    <location>
        <begin position="791"/>
        <end position="810"/>
    </location>
</feature>
<feature type="transmembrane region" description="Helical" evidence="3">
    <location>
        <begin position="2313"/>
        <end position="2330"/>
    </location>
</feature>
<feature type="transmembrane region" description="Helical" evidence="3">
    <location>
        <begin position="197"/>
        <end position="216"/>
    </location>
</feature>
<evidence type="ECO:0000256" key="1">
    <source>
        <dbReference type="ARBA" id="ARBA00022837"/>
    </source>
</evidence>
<dbReference type="PROSITE" id="PS00018">
    <property type="entry name" value="EF_HAND_1"/>
    <property type="match status" value="2"/>
</dbReference>
<feature type="compositionally biased region" description="Basic and acidic residues" evidence="2">
    <location>
        <begin position="97"/>
        <end position="106"/>
    </location>
</feature>
<feature type="transmembrane region" description="Helical" evidence="3">
    <location>
        <begin position="2391"/>
        <end position="2412"/>
    </location>
</feature>
<dbReference type="Proteomes" id="UP000593906">
    <property type="component" value="Chromosome 5"/>
</dbReference>
<keyword evidence="3" id="KW-0812">Transmembrane</keyword>
<dbReference type="SUPFAM" id="SSF47473">
    <property type="entry name" value="EF-hand"/>
    <property type="match status" value="2"/>
</dbReference>
<feature type="transmembrane region" description="Helical" evidence="3">
    <location>
        <begin position="1036"/>
        <end position="1063"/>
    </location>
</feature>
<feature type="transmembrane region" description="Helical" evidence="3">
    <location>
        <begin position="954"/>
        <end position="975"/>
    </location>
</feature>
<reference evidence="5 6" key="1">
    <citation type="submission" date="2019-09" db="EMBL/GenBank/DDBJ databases">
        <title>Consistent, comparative and evidence-based genome assembly and annotation for Cryptosporidium parvum, C. hominis and C. tyzzeri.</title>
        <authorList>
            <person name="Baptista R.P."/>
            <person name="Li Y."/>
            <person name="Sateriale A."/>
            <person name="Ansell B."/>
            <person name="Jex A."/>
            <person name="Sanders M."/>
            <person name="Brooks K."/>
            <person name="Tracey A."/>
            <person name="Berriman M."/>
            <person name="Striepen B."/>
            <person name="Cotton J.A."/>
            <person name="Kissinger J.C."/>
        </authorList>
    </citation>
    <scope>NUCLEOTIDE SEQUENCE [LARGE SCALE GENOMIC DNA]</scope>
    <source>
        <strain evidence="5 6">IOWA-ATCC</strain>
    </source>
</reference>
<evidence type="ECO:0000259" key="4">
    <source>
        <dbReference type="PROSITE" id="PS50222"/>
    </source>
</evidence>
<proteinExistence type="predicted"/>
<dbReference type="VEuPathDB" id="CryptoDB:CPATCC_0025890"/>
<feature type="region of interest" description="Disordered" evidence="2">
    <location>
        <begin position="1411"/>
        <end position="1432"/>
    </location>
</feature>
<dbReference type="PANTHER" id="PTHR42264">
    <property type="entry name" value="EPHRIN_REC_LIKE DOMAIN-CONTAINING PROTEIN"/>
    <property type="match status" value="1"/>
</dbReference>
<evidence type="ECO:0000256" key="2">
    <source>
        <dbReference type="SAM" id="MobiDB-lite"/>
    </source>
</evidence>
<sequence length="4780" mass="538631">MVDYDSRICQRPHSERALEQYEKYPDEYIESATVRPEKYHVLEQEEYDDCIITKFHQIINSDYLDVERELINGKLMNSENYESRVFNKYGLSADQKGGDLKERDYNEAEENSDDELDDGLEECEDETESEELDSEDEIYEDNSRELLMLLKSRGKSRRIQKREILSLPSSEFLVIREFPVSFGIPVITLQKLNVRPILFLWIFFLISMVYTFSIFLDEYIVNDIIPLYPLGSIFESKNEQTEGLVPSLLRSKNPTVVSRTGNNDMGLIGKSNLLKKLFPLFNIKQDSDIFENSINRPLNVTLDVKHCHIQFLNSTSDLSYIKVRSWRLFSKSHMYYGSSGRYSIPSRKKDKFEYICSHGTFFWILKRYILPWDTYSDYNIKNISWKDYKEYCDSSPRPWNFNNDSNLSIKLHQTNTGDYFQCSINFFLANNFQFDELSVKFVPSSTYMRVSSSIPIKAKSLFHLEALHGTFDLKDVYSPNISLTISDGWASIDLPNLQDSGRRNVFIESRGAPIYINSRTPIVVTMPVRIAELAVFRAEHVKVKLESKSNDLDGHGYYKTASVVATLNPDSSFLDNKLSGSSINTRINIQGSIPPVYINAYSNFESSSDFNNISDELITWAGRHQWKDPHLLAFSKSRFNGFSKWLQEDLASPWVLYINVLGNREYPRGTWKAVSSRAFIRDPYALVLLSGGLLMPRIYTLFIHILGLRCMVPVSHSDLEDLDVINVDDNPSNTGNINGGISGIYANITNQSISKDIGIADNIIHKNSDDKVEGQGKGGILANMTSRISKMIGPDDSKSSNGEKNKQESKLSDLKKIFGIKNGPRLLSNNLHESIYIDENISEDYYINQDSNIHEDIANIKSISDVGNYMGKSSRIKACESSITENIFSVINTAIVGIAQQPSVIVWTQNDGEEIKAYNSGLGLGERNKVGIFDNLFLTTKWVMKKLKSQLKKVFKLFSSMISFLEGIIFPGWLIPGWSKLSKKILKSSMLADDDFESNPQVLSDNPYQTIEQYIFTAENDAILKDLVTANDLQGYIVSLSLNILCGILVAAAAMWVLYYYVFPWFLTGIREMQLVSTASHRLNHDFRTSEAAEWIVMVSTIQWPSFGLLLRWNQRQKRRDNEKLCIYIKQVENLSQYSGNNSNSYEEKVTNESGLSEFFLYIPANEASLTTHLGRNQQELFVPMKYNDKCIFEVTMPYELISDQKYRLRILRISSSGHIIEQSNWSNEIIPGNKMKFVDFPLLFLRRFLPKKRSSLNLFINKNTDHYSPFGIPFYFRDIEIIIFDVLGGKRKKRNSISQENIFDYGFEDNDDDDKNNLINDESNNMGVFGREEMTNSAHKMDGIVTDINGEQRFERSFSNQSINREARAPNYSSGIECGYSEVRGNKKYVLIARLVRDFPDEFVTSEISSGVSGGAGKISENYTSKGGAGEGRSAARFGSLHASSITEEEDDFSSLKSYTFKNKSFDTDKVRIEGCLENINLFGNYNENVNTVNGRELGGGNNVYILRNKINHNSKGESRRLSIGGFGRDEKVNNSCAVTSSLYLEQSLISQKRILFELQEADSGQVVANGDVKCSKLIEIAWKSLVNDSNNEDSFEGDLVAMHDDSDDVVHGRRIHSKMGYHSELQENDIIQVHDTISNDTVSINKFVDISVKLYYVEGGQWGELSMLLDRSFWVQYLRHDLSEEIIIDSNPLNNIESIDIEMVKKKSDENSGRLIYNHSANSIINRQKTGGAALNNDPVNLEKNKETPNSSNSALNSNKPRFTNDIPGKIIINGSDTQLTWIWRELKKDSSSYIPKKLHLHIFDHYTDTHLTSLHGDKSIPNTGTFAWSVDVPFISQRSSSRDVYLVMAVSKDDIPSNVTIQGKIFVPKGSVTHDNSGYFLAGSGTGTGTGAGRRSSLGNKQIIVAVSNSFKVIRLTTLSEFELLYATFCRTFGLEMEVVTYNDLNKYGFLVSPSSLRVCENIRKPIPTETHQRGTYCPGQFMISAKALAITTGSRYILRGEDKELDNCIFLKSQRKSIDIIENCTLNYSTYWWSSSPDRFLLKNGIILDTSIFLPLTIKVVSYFKIDSIMLFLRSISISKMVNSICSFSSNLKCLFCFNKEDYNSIQKNEDAKTINISSGLLVHSNYSTVFRRKSTWRSSKFRSWKAILSLIYTTKESSKQQKLKDRERKSISKSKQRWSKALMSLKIAQLKRSSTNLIRNLKNSVSNNQVIDGSIHSMRNSNCEYTELTTISNWNKVGETEHLGSTQLDDEGNLRQKSGTEIIDSDIINGVNNEKLDRISGYNIGYGGILVPIYIAKIKQRQELIHEIWYSFQFSILPVILNIMIYGFQISILSIFPVTCIILTLVYNYLSTLSISNPHSHISSNYFSDIVYNPTWDFFMSLPFPIPYLLILSVLHLIIIHTTFIASSSSPSSYNKRQEENNEDSEITGKGLIWRWRRNLRYYWIKLLVLFEEIGMFVTLFSMFLTLLAISMFLLWFLLGSLINSDNILPYVVMLLALGFVIVSLWNNFSSSRGIVDRFIAENLQSLISIALGHWFEATNQTFTSNSNSADPNDLRAAVSEQLHCEISNHKYLWAKAILNNVGKQQISRDKSGIEGSLGVNSNNKQALKDFLDGSMELKHSTRIKSYGSKLPISDYCSLYCSKWEYLKILPVAPKSLFGINSKGEIIGVQETLRMYYGMKLATVKDVISENDKVDGLLEGFDVALLQDGVKYGPRFGYKVEDFLQLETWYKCAIVKVPIFPPSESLSDEAKVKLIFDFFDMDEDGFLNREEFLYWVINLHYDRFLFNGLNTKYQDIIDYFNSICNTNVDDQQGFSVEDIIILYSLYPGNLDSDYEKVIPIRGGTSENEGEMIMSQAHDQFIIDRGVIDDKGAQENGGIDEEEYDDEFSEDIFNASSCHTIKTGFKPMIDQKGYLWIDLLSSSFENSKKNTGNHFHFGKVVNDSDIGVITGDLNNLKLCSLNHYGRSSSSTFEGVGDSFGGFSIRGKSSNNISNNIRGGVGNSSKHTKFQLLREMNVQKLKYIFTFATRNLRTPDIDTALRDIHSLAYKVFDAQVALLIPIFGRRNVLTFGNSHSLSNDDLDIINDGNIISNSTFHDEYSFSGSLSMFEKQGNNLNIIGRTGSSNRNFKTSSSTWLLNQSNSNLNNGSSSSFINAASSSSMIANPAGGEGGGIGGTTTNINGNGLKDNGIGGDSACIKSMTSQNKNSDNDTTKFLQLMRILHNEIRQDIWILFNHIIGRLFDKSRVKKGADHFLDIVYPKLIRRKAARIVNIFYGPSLNELSLSIHEYFVSAPPKTAAQVVDALKEYRVENQRNVKDTLEIISLSQGNASLQFQVSLITKALYALSVLKDTDVDMLTVDIPWKRSHSLITEEVLILPRNHQGMKVILGAIQTVLRRANSITSSRSGGVLVSDFSNSNQNISSVGKNQKNNANIIHQREVKTSVEVFHSALVDSKMSEINGILIGGGATGNGEGDGGAGGVTNSSSSNNTIEFSETTLEQVIQVIVSKYLWMDAFIFLIRLCGINLSTDRLPSVTYDNSVSLTNLNYIEERNLQHVKSVFTKLSNGSGFLPVELSDLALQTLTERCLNFSGLLVSMHFLGLISNNMLLMGSGNPLERLSELGLGPNINVFHIHKSTNFDNIISNSINGGIIGGQGSLLSNQSNIFGTAMNDKVHGRGGDLGIGNLDDIGFSLQGLAGGGERGDLPFSGTTLGGGVTILEDGFLNKMIPERSSNYGELLDWTLLSNVKGIPEDVVKDFHKIAVLRCGFIGRSQLHEYIKDHKRLYIHKTTDLSYLESVNKSSGGQKGSNKGEIEQGKLLLFSRSQSNNFNQLNNNNIQDTNEDEGVTSNNKKMINKNQDDYFEKMTGSSNKMVDFNISFDIFDTTLTTLGFSSHKLQSYILWLLLCLNLNMGTVRPFVNASLARDFIIMVYLQPIYKNNGEEEYLSGRRMSNVGCNNPNNSTNNNVNKGSNSNENSVNNTTYGGTGLFRGVGMTISGSNLISGTFKSSLYEVTNQNKQHFDAQDVHSYRGYFTHEMLRRFLALAKITIPNSGVESIWKSLPKDPLNITSFIVPYRDYGKNMEREAEEDEQMNSRGVLEDGMNKYLRARGNRKGEEHYMYEDEDYERDEYNSEQQLMNRGGGLIGIHNKGFEHYEAFGEGIAEKDKIGGESKYKLKPGYQIEGELGSSSKKKFSKRMSIGGRFRRDKKIGNNLMNQFEDSMENMESYIRKSKIRNNLKESVHLRILMDPTGMDPMEGVVINIDSVRRLLPKKLMTGLWPEAIKVVLNIGLHLEKPESSIIEATSKCLEYSNRYGLIRPGDMVSILAALSKEGLSFDLLCELLNNMRIQLPVREVKRMFDLMDLNQDKSLDLQELLDGFEVLFGLFLPQLVHDHVGLSYERQGLIIMATSASLLLFCIFVGIAIKTFEGMRNELSTAVQSVLAIVGAVGLQTGASQDSKEIEERMKERIEDIMGGDIETSMSQIELGEDSQYSSNSENILVLREKKSSSRIISKNKNYNKGGGTGGTPNGLIIITEKGPILKIGYSLPSKFRSDVNDPRPCITFYSQDQVNLEPIFYCSKGIINQQHNIFIEDDVSKRWCIKPALPKYTGLTFSTETGIISGTIPAHTQNKIGYIRRVSSTLENDERHSSLIRNSIINMNEGANQTMNNSNSSDINTGMNKSQKKLLNNIKNLSNESDNNLGSLGKAGGGTGIEIDMIAKELLKNNNNREDLVMPYGGQLVQMNRKTFTIYCIISELDEKVVFKTRVTFQIVPRTRTQKS</sequence>
<name>A0A7S7LGM9_CRYPV</name>
<feature type="compositionally biased region" description="Polar residues" evidence="2">
    <location>
        <begin position="1750"/>
        <end position="1764"/>
    </location>
</feature>
<evidence type="ECO:0000256" key="3">
    <source>
        <dbReference type="SAM" id="Phobius"/>
    </source>
</evidence>
<evidence type="ECO:0000313" key="5">
    <source>
        <dbReference type="EMBL" id="QOY41839.1"/>
    </source>
</evidence>